<keyword evidence="4" id="KW-0508">mRNA splicing</keyword>
<dbReference type="GO" id="GO:0005685">
    <property type="term" value="C:U1 snRNP"/>
    <property type="evidence" value="ECO:0007669"/>
    <property type="project" value="TreeGrafter"/>
</dbReference>
<dbReference type="OrthoDB" id="10265668at2759"/>
<feature type="region of interest" description="Disordered" evidence="7">
    <location>
        <begin position="1139"/>
        <end position="1164"/>
    </location>
</feature>
<dbReference type="InterPro" id="IPR011990">
    <property type="entry name" value="TPR-like_helical_dom_sf"/>
</dbReference>
<dbReference type="FunFam" id="1.25.40.10:FF:000159">
    <property type="entry name" value="Tetratricopeptide repeat (TPR)-like superfamily protein"/>
    <property type="match status" value="1"/>
</dbReference>
<feature type="chain" id="PRO_5012442448" evidence="8">
    <location>
        <begin position="29"/>
        <end position="1465"/>
    </location>
</feature>
<dbReference type="Proteomes" id="UP000195402">
    <property type="component" value="Unassembled WGS sequence"/>
</dbReference>
<keyword evidence="2" id="KW-0507">mRNA processing</keyword>
<dbReference type="PANTHER" id="PTHR17204">
    <property type="entry name" value="PRE-MRNA PROCESSING PROTEIN PRP39-RELATED"/>
    <property type="match status" value="1"/>
</dbReference>
<dbReference type="GO" id="GO:0000243">
    <property type="term" value="C:commitment complex"/>
    <property type="evidence" value="ECO:0007669"/>
    <property type="project" value="TreeGrafter"/>
</dbReference>
<feature type="compositionally biased region" description="Basic and acidic residues" evidence="7">
    <location>
        <begin position="948"/>
        <end position="961"/>
    </location>
</feature>
<keyword evidence="3" id="KW-0677">Repeat</keyword>
<feature type="region of interest" description="Disordered" evidence="7">
    <location>
        <begin position="933"/>
        <end position="1009"/>
    </location>
</feature>
<reference evidence="9 10" key="1">
    <citation type="journal article" date="2017" name="Mol. Plant">
        <title>The Genome of Medicinal Plant Macleaya cordata Provides New Insights into Benzylisoquinoline Alkaloids Metabolism.</title>
        <authorList>
            <person name="Liu X."/>
            <person name="Liu Y."/>
            <person name="Huang P."/>
            <person name="Ma Y."/>
            <person name="Qing Z."/>
            <person name="Tang Q."/>
            <person name="Cao H."/>
            <person name="Cheng P."/>
            <person name="Zheng Y."/>
            <person name="Yuan Z."/>
            <person name="Zhou Y."/>
            <person name="Liu J."/>
            <person name="Tang Z."/>
            <person name="Zhuo Y."/>
            <person name="Zhang Y."/>
            <person name="Yu L."/>
            <person name="Huang J."/>
            <person name="Yang P."/>
            <person name="Peng Q."/>
            <person name="Zhang J."/>
            <person name="Jiang W."/>
            <person name="Zhang Z."/>
            <person name="Lin K."/>
            <person name="Ro D.K."/>
            <person name="Chen X."/>
            <person name="Xiong X."/>
            <person name="Shang Y."/>
            <person name="Huang S."/>
            <person name="Zeng J."/>
        </authorList>
    </citation>
    <scope>NUCLEOTIDE SEQUENCE [LARGE SCALE GENOMIC DNA]</scope>
    <source>
        <strain evidence="10">cv. BLH2017</strain>
        <tissue evidence="9">Root</tissue>
    </source>
</reference>
<evidence type="ECO:0000256" key="1">
    <source>
        <dbReference type="ARBA" id="ARBA00004123"/>
    </source>
</evidence>
<dbReference type="FunCoup" id="A0A200PT75">
    <property type="interactions" value="2593"/>
</dbReference>
<protein>
    <submittedName>
        <fullName evidence="9">RNA-processing protein</fullName>
    </submittedName>
</protein>
<comment type="caution">
    <text evidence="9">The sequence shown here is derived from an EMBL/GenBank/DDBJ whole genome shotgun (WGS) entry which is preliminary data.</text>
</comment>
<feature type="compositionally biased region" description="Polar residues" evidence="7">
    <location>
        <begin position="1264"/>
        <end position="1277"/>
    </location>
</feature>
<accession>A0A200PT75</accession>
<keyword evidence="5" id="KW-0539">Nucleus</keyword>
<dbReference type="GO" id="GO:0000395">
    <property type="term" value="P:mRNA 5'-splice site recognition"/>
    <property type="evidence" value="ECO:0007669"/>
    <property type="project" value="TreeGrafter"/>
</dbReference>
<evidence type="ECO:0000313" key="9">
    <source>
        <dbReference type="EMBL" id="OVA01421.1"/>
    </source>
</evidence>
<dbReference type="InterPro" id="IPR059164">
    <property type="entry name" value="HAT_PRP39_C"/>
</dbReference>
<dbReference type="Pfam" id="PF23241">
    <property type="entry name" value="HAT_PRP39_C"/>
    <property type="match status" value="1"/>
</dbReference>
<dbReference type="PANTHER" id="PTHR17204:SF26">
    <property type="entry name" value="PRE-MRNA-PROCESSING FACTOR 39-2"/>
    <property type="match status" value="1"/>
</dbReference>
<feature type="region of interest" description="Disordered" evidence="7">
    <location>
        <begin position="1083"/>
        <end position="1115"/>
    </location>
</feature>
<dbReference type="EMBL" id="MVGT01004090">
    <property type="protein sequence ID" value="OVA01421.1"/>
    <property type="molecule type" value="Genomic_DNA"/>
</dbReference>
<dbReference type="GO" id="GO:0030627">
    <property type="term" value="F:pre-mRNA 5'-splice site binding"/>
    <property type="evidence" value="ECO:0007669"/>
    <property type="project" value="TreeGrafter"/>
</dbReference>
<dbReference type="Gene3D" id="1.25.40.10">
    <property type="entry name" value="Tetratricopeptide repeat domain"/>
    <property type="match status" value="2"/>
</dbReference>
<dbReference type="SUPFAM" id="SSF48452">
    <property type="entry name" value="TPR-like"/>
    <property type="match status" value="2"/>
</dbReference>
<dbReference type="FunFam" id="1.25.40.10:FF:000064">
    <property type="entry name" value="Putative pre-mrna-processing factor 39"/>
    <property type="match status" value="1"/>
</dbReference>
<sequence length="1465" mass="164874">MIFSGGSGTLPALILVLLWVLKDKGVLNEYAYILTKLNLRKSALTGIYDFEPWLEECASAASLVGSNETILQALILPSPTDFGAWTSLISKIEKTSPLCGRGTATVAPCASLMCQTPCHDKAFSIAMQQGTVTVLACVRAVCLMLCHNNGFLMRRGTATVPLGTLAICQMPCHNSALSAAIWQGYCYSTLFTCHVSDNLTQQHPPSSHVAGALTYFYCSAHLLSVPILFFLLYPPKSLIGCCAMTEQPLTWFWRKSESTSCPKLSMHSTSPVLIHISSPIDYPSTSITIGCCLSCIASILLEEICGGLLWVDIEKICLVYDSFLSLFPLCYGYWKKYANHMANLCTVDKVVEVYERALQLATYSVHLWVDYCTFSTLLFEDPMDVRRLFERGISFVGKDYLCHLLWDKYIEFEYSQKQWSSLAHIYIRSLKFPTKKLNSYHDSFKKLTTIWEEEVEFEGTGVTEVLLEADFDITDVAAYGDEDIPGVIRDLFDPTIGLRRRNALEKYLSVGAQFYQKASQIDAEIHSFESRIKRPYFHIKPLDVSQLENWHYYLDFIEMHGDFDWTVKLYERCLIPCANYPEFWMRYVELMESKGGIEIANFALVRATEIFLKGVPAIHIFSGNFKEKIGDVMGAHASFSKCSSESDSDFVETVKREANMEKRLVCNSTVRCLMFGGEVGLDQMLFHFCQGNSEAAFSIYEKALEMAKENQNLHTLSILYVQFCRFKYMVSGCIDAARDVILQGIQHLPHCRLLLEGLVNFEMMHRGPWKINVVDSIVGHAISPGLNVSQGLSTKDCEDISNLYLEFVDQCGTIDDIRKAWERHRKLFPHQMRHISYNYTTESQDMLITLASHAPEDKISDGSIQCLMLEQKLASPEGPEIRAVTNKSQSEGIDNIKESSPPLASFEVVEQSEQNLIEQNSGANEIEVANHCEDPHSSQQYSEGANEVPKDPDYEPNDDLKPPSLENLSLNPQGDEIQDSTPTVSHDSEAPLATPRSHGSDPQDGGYTSSVYCSSSPICTQSGNSAQVYVQADSGPTHAATDPNFQQTQPHLQPLVPRSTPSDLCTVSGVNWYQMNCTGKTPGDAGSSGFQGYPQTQHPQQWQISPQQQHQSSVMQQEILTHQGYPGQPQFGQITQMQPAENMQQQSFASAPQPPPQAGAQPVSFSKAQVYQNPPQSNEFYGQMQNSQAYISHLWHYYYLQQQQHQQQQQPQPLQEQQQLQQQQQQLLVMQQQQQLQPQLQHQQIIPPQIQTWNSSYYQQHATMQHYGRSQSGQEYSQPAAGSPGQGTTLPNTESSVPAGPAIYQETYEISTYEHASANDEDWFQQEHWQVIRPTKSPSDPSSAGIFSAGLDNLIDINIPQMVVRNGSQRLWRSGPKEQWDVSWHYQRAQFICLLNGFDITRVPDHEDEEDGVYVTFTNEDSYYNSSFVSWSDDRSNVPSMMVGHRWAIEATEAGVIVQEVPILV</sequence>
<evidence type="ECO:0000256" key="5">
    <source>
        <dbReference type="ARBA" id="ARBA00023242"/>
    </source>
</evidence>
<evidence type="ECO:0000256" key="2">
    <source>
        <dbReference type="ARBA" id="ARBA00022664"/>
    </source>
</evidence>
<gene>
    <name evidence="9" type="ORF">BVC80_8759g7</name>
</gene>
<feature type="region of interest" description="Disordered" evidence="7">
    <location>
        <begin position="1264"/>
        <end position="1298"/>
    </location>
</feature>
<dbReference type="GO" id="GO:0071004">
    <property type="term" value="C:U2-type prespliceosome"/>
    <property type="evidence" value="ECO:0007669"/>
    <property type="project" value="TreeGrafter"/>
</dbReference>
<dbReference type="SMART" id="SM00386">
    <property type="entry name" value="HAT"/>
    <property type="match status" value="5"/>
</dbReference>
<dbReference type="InterPro" id="IPR003107">
    <property type="entry name" value="HAT"/>
</dbReference>
<evidence type="ECO:0000256" key="7">
    <source>
        <dbReference type="SAM" id="MobiDB-lite"/>
    </source>
</evidence>
<proteinExistence type="inferred from homology"/>
<comment type="subcellular location">
    <subcellularLocation>
        <location evidence="1">Nucleus</location>
    </subcellularLocation>
</comment>
<dbReference type="InParanoid" id="A0A200PT75"/>
<dbReference type="Pfam" id="PF23240">
    <property type="entry name" value="HAT_PRP39_N"/>
    <property type="match status" value="1"/>
</dbReference>
<evidence type="ECO:0000313" key="10">
    <source>
        <dbReference type="Proteomes" id="UP000195402"/>
    </source>
</evidence>
<evidence type="ECO:0000256" key="8">
    <source>
        <dbReference type="SAM" id="SignalP"/>
    </source>
</evidence>
<comment type="similarity">
    <text evidence="6">Belongs to the PRP39 family.</text>
</comment>
<keyword evidence="8" id="KW-0732">Signal</keyword>
<dbReference type="STRING" id="56857.A0A200PT75"/>
<name>A0A200PT75_MACCD</name>
<organism evidence="9 10">
    <name type="scientific">Macleaya cordata</name>
    <name type="common">Five-seeded plume-poppy</name>
    <name type="synonym">Bocconia cordata</name>
    <dbReference type="NCBI Taxonomy" id="56857"/>
    <lineage>
        <taxon>Eukaryota</taxon>
        <taxon>Viridiplantae</taxon>
        <taxon>Streptophyta</taxon>
        <taxon>Embryophyta</taxon>
        <taxon>Tracheophyta</taxon>
        <taxon>Spermatophyta</taxon>
        <taxon>Magnoliopsida</taxon>
        <taxon>Ranunculales</taxon>
        <taxon>Papaveraceae</taxon>
        <taxon>Papaveroideae</taxon>
        <taxon>Macleaya</taxon>
    </lineage>
</organism>
<feature type="compositionally biased region" description="Polar residues" evidence="7">
    <location>
        <begin position="1286"/>
        <end position="1296"/>
    </location>
</feature>
<feature type="compositionally biased region" description="Low complexity" evidence="7">
    <location>
        <begin position="1094"/>
        <end position="1115"/>
    </location>
</feature>
<evidence type="ECO:0000256" key="3">
    <source>
        <dbReference type="ARBA" id="ARBA00022737"/>
    </source>
</evidence>
<dbReference type="OMA" id="YANHMAN"/>
<feature type="signal peptide" evidence="8">
    <location>
        <begin position="1"/>
        <end position="28"/>
    </location>
</feature>
<keyword evidence="10" id="KW-1185">Reference proteome</keyword>
<evidence type="ECO:0000256" key="6">
    <source>
        <dbReference type="ARBA" id="ARBA00038019"/>
    </source>
</evidence>
<evidence type="ECO:0000256" key="4">
    <source>
        <dbReference type="ARBA" id="ARBA00023187"/>
    </source>
</evidence>